<accession>A0ABS6N4P3</accession>
<dbReference type="InterPro" id="IPR006665">
    <property type="entry name" value="OmpA-like"/>
</dbReference>
<reference evidence="4" key="1">
    <citation type="submission" date="2021-06" db="EMBL/GenBank/DDBJ databases">
        <title>Thalassococcus sp. CAU 1522 isolated from sea sand, Republic of Korea.</title>
        <authorList>
            <person name="Kim W."/>
        </authorList>
    </citation>
    <scope>NUCLEOTIDE SEQUENCE</scope>
    <source>
        <strain evidence="4">CAU 1522</strain>
    </source>
</reference>
<dbReference type="InterPro" id="IPR006311">
    <property type="entry name" value="TAT_signal"/>
</dbReference>
<dbReference type="CDD" id="cd07185">
    <property type="entry name" value="OmpA_C-like"/>
    <property type="match status" value="1"/>
</dbReference>
<dbReference type="InterPro" id="IPR050330">
    <property type="entry name" value="Bact_OuterMem_StrucFunc"/>
</dbReference>
<dbReference type="PANTHER" id="PTHR30329">
    <property type="entry name" value="STATOR ELEMENT OF FLAGELLAR MOTOR COMPLEX"/>
    <property type="match status" value="1"/>
</dbReference>
<dbReference type="EMBL" id="JAHRWL010000001">
    <property type="protein sequence ID" value="MBV2358971.1"/>
    <property type="molecule type" value="Genomic_DNA"/>
</dbReference>
<sequence>MPNTTRSRARALALLAALALPAALPALTLPDGAARTAQQVGDPGRYPLPTGPWTLDAGLPVQVVEGRVVREAWRIDGTGLTPSQIIVPLRDELAAQGFEIVLDCAASDCGGFDFRFGTEVLQAPAMLVDLTAFRFVSARRGDGAVVSLLASRTGNAGYLQVVRAGFGSGDGFQVGTGAPRLVATQPAAAAPQPPGSLTERLETQGHVVLSDLDFASGSADLARETYASLDELAAYLRGNPDRTVVFVGHTDATGSLAANQALSTRRAQSVVAYMRARDVPAAQVSADGVGYLSPRATNLTQEGRDTNRRVEAVLLSTE</sequence>
<dbReference type="RefSeq" id="WP_217776812.1">
    <property type="nucleotide sequence ID" value="NZ_JAHRWL010000001.1"/>
</dbReference>
<proteinExistence type="predicted"/>
<feature type="domain" description="OmpA-like" evidence="3">
    <location>
        <begin position="201"/>
        <end position="318"/>
    </location>
</feature>
<keyword evidence="5" id="KW-1185">Reference proteome</keyword>
<dbReference type="Pfam" id="PF00691">
    <property type="entry name" value="OmpA"/>
    <property type="match status" value="1"/>
</dbReference>
<evidence type="ECO:0000259" key="3">
    <source>
        <dbReference type="PROSITE" id="PS51123"/>
    </source>
</evidence>
<evidence type="ECO:0000256" key="2">
    <source>
        <dbReference type="SAM" id="SignalP"/>
    </source>
</evidence>
<feature type="signal peptide" evidence="2">
    <location>
        <begin position="1"/>
        <end position="28"/>
    </location>
</feature>
<dbReference type="Proteomes" id="UP001166293">
    <property type="component" value="Unassembled WGS sequence"/>
</dbReference>
<evidence type="ECO:0000313" key="4">
    <source>
        <dbReference type="EMBL" id="MBV2358971.1"/>
    </source>
</evidence>
<protein>
    <submittedName>
        <fullName evidence="4">OmpA family protein</fullName>
    </submittedName>
</protein>
<dbReference type="PANTHER" id="PTHR30329:SF21">
    <property type="entry name" value="LIPOPROTEIN YIAD-RELATED"/>
    <property type="match status" value="1"/>
</dbReference>
<evidence type="ECO:0000313" key="5">
    <source>
        <dbReference type="Proteomes" id="UP001166293"/>
    </source>
</evidence>
<evidence type="ECO:0000256" key="1">
    <source>
        <dbReference type="PROSITE-ProRule" id="PRU00473"/>
    </source>
</evidence>
<comment type="caution">
    <text evidence="4">The sequence shown here is derived from an EMBL/GenBank/DDBJ whole genome shotgun (WGS) entry which is preliminary data.</text>
</comment>
<dbReference type="PROSITE" id="PS51318">
    <property type="entry name" value="TAT"/>
    <property type="match status" value="1"/>
</dbReference>
<keyword evidence="1" id="KW-0472">Membrane</keyword>
<name>A0ABS6N4P3_9RHOB</name>
<organism evidence="4 5">
    <name type="scientific">Thalassococcus arenae</name>
    <dbReference type="NCBI Taxonomy" id="2851652"/>
    <lineage>
        <taxon>Bacteria</taxon>
        <taxon>Pseudomonadati</taxon>
        <taxon>Pseudomonadota</taxon>
        <taxon>Alphaproteobacteria</taxon>
        <taxon>Rhodobacterales</taxon>
        <taxon>Roseobacteraceae</taxon>
        <taxon>Thalassococcus</taxon>
    </lineage>
</organism>
<gene>
    <name evidence="4" type="ORF">KUH32_04220</name>
</gene>
<keyword evidence="2" id="KW-0732">Signal</keyword>
<dbReference type="PROSITE" id="PS51123">
    <property type="entry name" value="OMPA_2"/>
    <property type="match status" value="1"/>
</dbReference>
<feature type="chain" id="PRO_5047488048" evidence="2">
    <location>
        <begin position="29"/>
        <end position="318"/>
    </location>
</feature>